<gene>
    <name evidence="3" type="ORF">PHLCEN_2v2327</name>
</gene>
<feature type="signal peptide" evidence="2">
    <location>
        <begin position="1"/>
        <end position="23"/>
    </location>
</feature>
<reference evidence="3 4" key="1">
    <citation type="submission" date="2018-02" db="EMBL/GenBank/DDBJ databases">
        <title>Genome sequence of the basidiomycete white-rot fungus Phlebia centrifuga.</title>
        <authorList>
            <person name="Granchi Z."/>
            <person name="Peng M."/>
            <person name="de Vries R.P."/>
            <person name="Hilden K."/>
            <person name="Makela M.R."/>
            <person name="Grigoriev I."/>
            <person name="Riley R."/>
        </authorList>
    </citation>
    <scope>NUCLEOTIDE SEQUENCE [LARGE SCALE GENOMIC DNA]</scope>
    <source>
        <strain evidence="3 4">FBCC195</strain>
    </source>
</reference>
<feature type="compositionally biased region" description="Polar residues" evidence="1">
    <location>
        <begin position="33"/>
        <end position="50"/>
    </location>
</feature>
<evidence type="ECO:0000256" key="1">
    <source>
        <dbReference type="SAM" id="MobiDB-lite"/>
    </source>
</evidence>
<feature type="region of interest" description="Disordered" evidence="1">
    <location>
        <begin position="33"/>
        <end position="59"/>
    </location>
</feature>
<proteinExistence type="predicted"/>
<protein>
    <submittedName>
        <fullName evidence="3">Uncharacterized protein</fullName>
    </submittedName>
</protein>
<keyword evidence="4" id="KW-1185">Reference proteome</keyword>
<keyword evidence="2" id="KW-0732">Signal</keyword>
<evidence type="ECO:0000256" key="2">
    <source>
        <dbReference type="SAM" id="SignalP"/>
    </source>
</evidence>
<feature type="non-terminal residue" evidence="3">
    <location>
        <position position="1"/>
    </location>
</feature>
<evidence type="ECO:0000313" key="3">
    <source>
        <dbReference type="EMBL" id="PSS31920.1"/>
    </source>
</evidence>
<dbReference type="Proteomes" id="UP000186601">
    <property type="component" value="Unassembled WGS sequence"/>
</dbReference>
<name>A0A2R6RPG4_9APHY</name>
<organism evidence="3 4">
    <name type="scientific">Hermanssonia centrifuga</name>
    <dbReference type="NCBI Taxonomy" id="98765"/>
    <lineage>
        <taxon>Eukaryota</taxon>
        <taxon>Fungi</taxon>
        <taxon>Dikarya</taxon>
        <taxon>Basidiomycota</taxon>
        <taxon>Agaricomycotina</taxon>
        <taxon>Agaricomycetes</taxon>
        <taxon>Polyporales</taxon>
        <taxon>Meruliaceae</taxon>
        <taxon>Hermanssonia</taxon>
    </lineage>
</organism>
<feature type="chain" id="PRO_5015304218" evidence="2">
    <location>
        <begin position="24"/>
        <end position="59"/>
    </location>
</feature>
<evidence type="ECO:0000313" key="4">
    <source>
        <dbReference type="Proteomes" id="UP000186601"/>
    </source>
</evidence>
<dbReference type="AlphaFoldDB" id="A0A2R6RPG4"/>
<accession>A0A2R6RPG4</accession>
<comment type="caution">
    <text evidence="3">The sequence shown here is derived from an EMBL/GenBank/DDBJ whole genome shotgun (WGS) entry which is preliminary data.</text>
</comment>
<dbReference type="EMBL" id="MLYV02000215">
    <property type="protein sequence ID" value="PSS31920.1"/>
    <property type="molecule type" value="Genomic_DNA"/>
</dbReference>
<sequence>AAHLTLFLFAAIALGERGSLVFASDLMARQSPSVSLQTSEDPCNNYTSPATEHLGDILR</sequence>